<feature type="transmembrane region" description="Helical" evidence="1">
    <location>
        <begin position="33"/>
        <end position="57"/>
    </location>
</feature>
<organism evidence="2 3">
    <name type="scientific">Rothia amarae</name>
    <dbReference type="NCBI Taxonomy" id="169480"/>
    <lineage>
        <taxon>Bacteria</taxon>
        <taxon>Bacillati</taxon>
        <taxon>Actinomycetota</taxon>
        <taxon>Actinomycetes</taxon>
        <taxon>Micrococcales</taxon>
        <taxon>Micrococcaceae</taxon>
        <taxon>Rothia</taxon>
    </lineage>
</organism>
<feature type="transmembrane region" description="Helical" evidence="1">
    <location>
        <begin position="82"/>
        <end position="99"/>
    </location>
</feature>
<proteinExistence type="predicted"/>
<keyword evidence="1" id="KW-1133">Transmembrane helix</keyword>
<gene>
    <name evidence="2" type="ORF">IDM48_01665</name>
</gene>
<protein>
    <submittedName>
        <fullName evidence="2">Uncharacterized protein</fullName>
    </submittedName>
</protein>
<name>A0A7H2BKI5_9MICC</name>
<evidence type="ECO:0000313" key="3">
    <source>
        <dbReference type="Proteomes" id="UP000516421"/>
    </source>
</evidence>
<dbReference type="EMBL" id="CP061538">
    <property type="protein sequence ID" value="QNV40181.1"/>
    <property type="molecule type" value="Genomic_DNA"/>
</dbReference>
<evidence type="ECO:0000256" key="1">
    <source>
        <dbReference type="SAM" id="Phobius"/>
    </source>
</evidence>
<dbReference type="KEGG" id="rama:IDM48_01665"/>
<keyword evidence="1" id="KW-0812">Transmembrane</keyword>
<keyword evidence="3" id="KW-1185">Reference proteome</keyword>
<keyword evidence="1" id="KW-0472">Membrane</keyword>
<accession>A0A7H2BKI5</accession>
<dbReference type="RefSeq" id="WP_190617778.1">
    <property type="nucleotide sequence ID" value="NZ_CP061538.1"/>
</dbReference>
<dbReference type="Proteomes" id="UP000516421">
    <property type="component" value="Chromosome"/>
</dbReference>
<reference evidence="2 3" key="1">
    <citation type="submission" date="2020-09" db="EMBL/GenBank/DDBJ databases">
        <title>Investigation of environmental microbe.</title>
        <authorList>
            <person name="Ou Y."/>
            <person name="Kang Q."/>
        </authorList>
    </citation>
    <scope>NUCLEOTIDE SEQUENCE [LARGE SCALE GENOMIC DNA]</scope>
    <source>
        <strain evidence="2 3">KJZ-9</strain>
    </source>
</reference>
<sequence>MHSNKCTSTDLVTQTGPAIFSARKTQLYTSSMFLFRAVVALVVIGIMVAIAFLLQYLNRSKEFPDDWGNVLTLPQETTAQRIASWVVALAAVGGIYWYLTRG</sequence>
<dbReference type="AlphaFoldDB" id="A0A7H2BKI5"/>
<evidence type="ECO:0000313" key="2">
    <source>
        <dbReference type="EMBL" id="QNV40181.1"/>
    </source>
</evidence>